<gene>
    <name evidence="1" type="ORF">ECRA1380_LOCUS3746</name>
</gene>
<dbReference type="Gene3D" id="3.90.226.10">
    <property type="entry name" value="2-enoyl-CoA Hydratase, Chain A, domain 1"/>
    <property type="match status" value="1"/>
</dbReference>
<dbReference type="EMBL" id="HBIK01007943">
    <property type="protein sequence ID" value="CAE0378787.1"/>
    <property type="molecule type" value="Transcribed_RNA"/>
</dbReference>
<dbReference type="InterPro" id="IPR029045">
    <property type="entry name" value="ClpP/crotonase-like_dom_sf"/>
</dbReference>
<organism evidence="1">
    <name type="scientific">Euplotes crassus</name>
    <dbReference type="NCBI Taxonomy" id="5936"/>
    <lineage>
        <taxon>Eukaryota</taxon>
        <taxon>Sar</taxon>
        <taxon>Alveolata</taxon>
        <taxon>Ciliophora</taxon>
        <taxon>Intramacronucleata</taxon>
        <taxon>Spirotrichea</taxon>
        <taxon>Hypotrichia</taxon>
        <taxon>Euplotida</taxon>
        <taxon>Euplotidae</taxon>
        <taxon>Moneuplotes</taxon>
    </lineage>
</organism>
<dbReference type="PANTHER" id="PTHR11941">
    <property type="entry name" value="ENOYL-COA HYDRATASE-RELATED"/>
    <property type="match status" value="1"/>
</dbReference>
<dbReference type="AlphaFoldDB" id="A0A7S3K9W5"/>
<dbReference type="SUPFAM" id="SSF52096">
    <property type="entry name" value="ClpP/crotonase"/>
    <property type="match status" value="1"/>
</dbReference>
<dbReference type="CDD" id="cd06558">
    <property type="entry name" value="crotonase-like"/>
    <property type="match status" value="1"/>
</dbReference>
<sequence>MSKIQAAIDKTIEDKTPVGVVKDGNLNIIVLNGNENKLDLTFCARLHEALDEVEKQEDVRGQVLVTVSTNQKIFSSGIGMEELHSEDDIQETLVGLNKYMLRMLKSRIPTVACVNGDAIAGGWFLAMAHHYRTMNEDSGCMSLIEILLSVPIPEAFNAFGVQKIGAHNYWEASCLGNRYAAKEALEKGLATQVYPEKDLFAMTEEFAESLSAKSLDPVTFQVMSEDIYKTAIENLEGPQNLDSTVKEIARFLS</sequence>
<dbReference type="GO" id="GO:0004165">
    <property type="term" value="F:delta(3)-delta(2)-enoyl-CoA isomerase activity"/>
    <property type="evidence" value="ECO:0007669"/>
    <property type="project" value="TreeGrafter"/>
</dbReference>
<accession>A0A7S3K9W5</accession>
<protein>
    <recommendedName>
        <fullName evidence="2">Enoyl-CoA hydratase</fullName>
    </recommendedName>
</protein>
<name>A0A7S3K9W5_EUPCR</name>
<dbReference type="GO" id="GO:0005777">
    <property type="term" value="C:peroxisome"/>
    <property type="evidence" value="ECO:0007669"/>
    <property type="project" value="TreeGrafter"/>
</dbReference>
<dbReference type="PANTHER" id="PTHR11941:SF75">
    <property type="entry name" value="ENOYL-COA HYDRATASE_ISOMERASE FAMILY PROTEIN"/>
    <property type="match status" value="1"/>
</dbReference>
<dbReference type="Pfam" id="PF00378">
    <property type="entry name" value="ECH_1"/>
    <property type="match status" value="1"/>
</dbReference>
<evidence type="ECO:0008006" key="2">
    <source>
        <dbReference type="Google" id="ProtNLM"/>
    </source>
</evidence>
<proteinExistence type="predicted"/>
<dbReference type="InterPro" id="IPR001753">
    <property type="entry name" value="Enoyl-CoA_hydra/iso"/>
</dbReference>
<reference evidence="1" key="1">
    <citation type="submission" date="2021-01" db="EMBL/GenBank/DDBJ databases">
        <authorList>
            <person name="Corre E."/>
            <person name="Pelletier E."/>
            <person name="Niang G."/>
            <person name="Scheremetjew M."/>
            <person name="Finn R."/>
            <person name="Kale V."/>
            <person name="Holt S."/>
            <person name="Cochrane G."/>
            <person name="Meng A."/>
            <person name="Brown T."/>
            <person name="Cohen L."/>
        </authorList>
    </citation>
    <scope>NUCLEOTIDE SEQUENCE</scope>
    <source>
        <strain evidence="1">CT5</strain>
    </source>
</reference>
<evidence type="ECO:0000313" key="1">
    <source>
        <dbReference type="EMBL" id="CAE0378787.1"/>
    </source>
</evidence>
<dbReference type="GO" id="GO:0006635">
    <property type="term" value="P:fatty acid beta-oxidation"/>
    <property type="evidence" value="ECO:0007669"/>
    <property type="project" value="TreeGrafter"/>
</dbReference>